<dbReference type="EMBL" id="CAJOBA010094398">
    <property type="protein sequence ID" value="CAF4497501.1"/>
    <property type="molecule type" value="Genomic_DNA"/>
</dbReference>
<protein>
    <submittedName>
        <fullName evidence="1">Uncharacterized protein</fullName>
    </submittedName>
</protein>
<proteinExistence type="predicted"/>
<evidence type="ECO:0000313" key="2">
    <source>
        <dbReference type="Proteomes" id="UP000682733"/>
    </source>
</evidence>
<organism evidence="1 2">
    <name type="scientific">Didymodactylos carnosus</name>
    <dbReference type="NCBI Taxonomy" id="1234261"/>
    <lineage>
        <taxon>Eukaryota</taxon>
        <taxon>Metazoa</taxon>
        <taxon>Spiralia</taxon>
        <taxon>Gnathifera</taxon>
        <taxon>Rotifera</taxon>
        <taxon>Eurotatoria</taxon>
        <taxon>Bdelloidea</taxon>
        <taxon>Philodinida</taxon>
        <taxon>Philodinidae</taxon>
        <taxon>Didymodactylos</taxon>
    </lineage>
</organism>
<reference evidence="1" key="1">
    <citation type="submission" date="2021-02" db="EMBL/GenBank/DDBJ databases">
        <authorList>
            <person name="Nowell W R."/>
        </authorList>
    </citation>
    <scope>NUCLEOTIDE SEQUENCE</scope>
</reference>
<dbReference type="AlphaFoldDB" id="A0A8S2XL38"/>
<accession>A0A8S2XL38</accession>
<dbReference type="Proteomes" id="UP000682733">
    <property type="component" value="Unassembled WGS sequence"/>
</dbReference>
<evidence type="ECO:0000313" key="1">
    <source>
        <dbReference type="EMBL" id="CAF4497501.1"/>
    </source>
</evidence>
<gene>
    <name evidence="1" type="ORF">TMI583_LOCUS47820</name>
</gene>
<sequence>MNVCSHSTPCTKCSSTKPAENVYFRPAKNGIYKVSVNYFGGPKGTGGTVSNFEVRIQTHSGSNVQTYKNIVQQSGEKRHLQVGEYEHNGKSLNFLEHVKKNYSSWSNTKPVNDNKWEIVLKKGWSQVASQMSQFYGYENNTPTEFQTLKYN</sequence>
<comment type="caution">
    <text evidence="1">The sequence shown here is derived from an EMBL/GenBank/DDBJ whole genome shotgun (WGS) entry which is preliminary data.</text>
</comment>
<name>A0A8S2XL38_9BILA</name>